<dbReference type="PANTHER" id="PTHR11214:SF3">
    <property type="entry name" value="BETA-1,3-GALACTOSYLTRANSFERASE 6"/>
    <property type="match status" value="1"/>
</dbReference>
<name>A0A6P5WCH2_9EIME</name>
<evidence type="ECO:0000256" key="2">
    <source>
        <dbReference type="ARBA" id="ARBA00008661"/>
    </source>
</evidence>
<keyword evidence="3 10" id="KW-0328">Glycosyltransferase</keyword>
<gene>
    <name evidence="13" type="primary">LOC34617295</name>
</gene>
<feature type="compositionally biased region" description="Low complexity" evidence="11">
    <location>
        <begin position="401"/>
        <end position="415"/>
    </location>
</feature>
<dbReference type="AlphaFoldDB" id="A0A6P5WCH2"/>
<keyword evidence="4" id="KW-0808">Transferase</keyword>
<keyword evidence="6" id="KW-0735">Signal-anchor</keyword>
<evidence type="ECO:0000256" key="5">
    <source>
        <dbReference type="ARBA" id="ARBA00022692"/>
    </source>
</evidence>
<sequence>MLRGTARRIAEALAAAEAAAATHDDTLDSYEDDAVADAAAKAYHQAAMAVAALSLPEPPPAEAPCTGACGAPRGVSPVQSWRMLAYPRIKSCRSSSEGLDGSGGEGPFLLMAVYTRAEEFAVRDAVRRTWGREGRVGPHSLKRVFVVNAPGSPVIAAALDAEAAAAGDLLLLSPADSYDTLVTKSISLLHWFAKDCPEASFLLKTDGDVMLQQRRKLILTLAQQQQQEFPDHVYGAPRKGTHGGPVLRSLDNKNYQPGDIYPYALYPLYAAGGFYILSAAAAAAVVAVSTEAPEVYNEDVFVGLCLHRLSLRTQFLPLAIDFFTPPHPLELLGIADSAAAPPSVGPAAVHEEEERLFCTLSRLVAAHPVSLFTLSRYYAWRNTPARADADAAAGDGRRTGAETTASNAKTAAGAARLVDGPGSDRWSKGAEASRHLHSSPAARGVVAARILVRAATPRGASVSPPPRKAAARTALRGAPRFAAAARAPAEEVP</sequence>
<evidence type="ECO:0000256" key="9">
    <source>
        <dbReference type="ARBA" id="ARBA00023136"/>
    </source>
</evidence>
<dbReference type="GO" id="GO:0006493">
    <property type="term" value="P:protein O-linked glycosylation"/>
    <property type="evidence" value="ECO:0007669"/>
    <property type="project" value="TreeGrafter"/>
</dbReference>
<evidence type="ECO:0000313" key="13">
    <source>
        <dbReference type="RefSeq" id="XP_022588007.2"/>
    </source>
</evidence>
<evidence type="ECO:0000256" key="7">
    <source>
        <dbReference type="ARBA" id="ARBA00022989"/>
    </source>
</evidence>
<dbReference type="PANTHER" id="PTHR11214">
    <property type="entry name" value="BETA-1,3-N-ACETYLGLUCOSAMINYLTRANSFERASE"/>
    <property type="match status" value="1"/>
</dbReference>
<dbReference type="OrthoDB" id="348898at2759"/>
<evidence type="ECO:0000256" key="3">
    <source>
        <dbReference type="ARBA" id="ARBA00022676"/>
    </source>
</evidence>
<feature type="region of interest" description="Disordered" evidence="11">
    <location>
        <begin position="456"/>
        <end position="493"/>
    </location>
</feature>
<evidence type="ECO:0000256" key="11">
    <source>
        <dbReference type="SAM" id="MobiDB-lite"/>
    </source>
</evidence>
<protein>
    <recommendedName>
        <fullName evidence="10">Hexosyltransferase</fullName>
        <ecNumber evidence="10">2.4.1.-</ecNumber>
    </recommendedName>
</protein>
<dbReference type="Pfam" id="PF01762">
    <property type="entry name" value="Galactosyl_T"/>
    <property type="match status" value="1"/>
</dbReference>
<organism evidence="12 13">
    <name type="scientific">Cyclospora cayetanensis</name>
    <dbReference type="NCBI Taxonomy" id="88456"/>
    <lineage>
        <taxon>Eukaryota</taxon>
        <taxon>Sar</taxon>
        <taxon>Alveolata</taxon>
        <taxon>Apicomplexa</taxon>
        <taxon>Conoidasida</taxon>
        <taxon>Coccidia</taxon>
        <taxon>Eucoccidiorida</taxon>
        <taxon>Eimeriorina</taxon>
        <taxon>Eimeriidae</taxon>
        <taxon>Cyclospora</taxon>
    </lineage>
</organism>
<comment type="similarity">
    <text evidence="2 10">Belongs to the glycosyltransferase 31 family.</text>
</comment>
<evidence type="ECO:0000256" key="4">
    <source>
        <dbReference type="ARBA" id="ARBA00022679"/>
    </source>
</evidence>
<evidence type="ECO:0000256" key="8">
    <source>
        <dbReference type="ARBA" id="ARBA00023034"/>
    </source>
</evidence>
<dbReference type="GeneID" id="34617295"/>
<keyword evidence="5" id="KW-0812">Transmembrane</keyword>
<reference evidence="13" key="1">
    <citation type="submission" date="2025-08" db="UniProtKB">
        <authorList>
            <consortium name="RefSeq"/>
        </authorList>
    </citation>
    <scope>IDENTIFICATION</scope>
</reference>
<accession>A0A6P5WCH2</accession>
<dbReference type="GO" id="GO:0016758">
    <property type="term" value="F:hexosyltransferase activity"/>
    <property type="evidence" value="ECO:0007669"/>
    <property type="project" value="InterPro"/>
</dbReference>
<dbReference type="Proteomes" id="UP000515125">
    <property type="component" value="Unplaced"/>
</dbReference>
<dbReference type="InterPro" id="IPR002659">
    <property type="entry name" value="Glyco_trans_31"/>
</dbReference>
<evidence type="ECO:0000256" key="1">
    <source>
        <dbReference type="ARBA" id="ARBA00004323"/>
    </source>
</evidence>
<evidence type="ECO:0000256" key="10">
    <source>
        <dbReference type="RuleBase" id="RU363063"/>
    </source>
</evidence>
<feature type="compositionally biased region" description="Basic and acidic residues" evidence="11">
    <location>
        <begin position="425"/>
        <end position="434"/>
    </location>
</feature>
<evidence type="ECO:0000313" key="12">
    <source>
        <dbReference type="Proteomes" id="UP000515125"/>
    </source>
</evidence>
<keyword evidence="9" id="KW-0472">Membrane</keyword>
<keyword evidence="7" id="KW-1133">Transmembrane helix</keyword>
<feature type="compositionally biased region" description="Low complexity" evidence="11">
    <location>
        <begin position="474"/>
        <end position="487"/>
    </location>
</feature>
<dbReference type="RefSeq" id="XP_022588007.2">
    <property type="nucleotide sequence ID" value="XM_022730670.2"/>
</dbReference>
<proteinExistence type="inferred from homology"/>
<evidence type="ECO:0000256" key="6">
    <source>
        <dbReference type="ARBA" id="ARBA00022968"/>
    </source>
</evidence>
<keyword evidence="12" id="KW-1185">Reference proteome</keyword>
<dbReference type="EC" id="2.4.1.-" evidence="10"/>
<keyword evidence="8 10" id="KW-0333">Golgi apparatus</keyword>
<feature type="region of interest" description="Disordered" evidence="11">
    <location>
        <begin position="388"/>
        <end position="439"/>
    </location>
</feature>
<dbReference type="GO" id="GO:0000139">
    <property type="term" value="C:Golgi membrane"/>
    <property type="evidence" value="ECO:0007669"/>
    <property type="project" value="UniProtKB-SubCell"/>
</dbReference>
<comment type="subcellular location">
    <subcellularLocation>
        <location evidence="1 10">Golgi apparatus membrane</location>
        <topology evidence="1 10">Single-pass type II membrane protein</topology>
    </subcellularLocation>
</comment>